<protein>
    <submittedName>
        <fullName evidence="2">Uncharacterized protein</fullName>
    </submittedName>
</protein>
<sequence>MVSFCDCMVTEPSYSVTAGAYAALAALVAACQAELPQAAFRQVRKVTFTSPSSKHDSSVFPCPLKEHEAVAAVKALEACVASTIADVRFGQRSRAITIDMRKVASFLMSSYITTVDGLTKADPKVTEKLIDTDYNRAQSILYRRLSANLYRTKNPEEFYHIHGSLEASRTLNMIGLPAFNPLLTDYHECIDTIERAVRNFTVAELEDMNKKEKQAGVPALTLDQFLQTPHGRAMSRLPPFTVQSVETSTPPFPFDYTSQGSTLPLQCLRGIRVLELCRVIAGPTIGRSLAAHGADVLKVTSPNLPDVPFFQVDVNAGKHTTSLHLHDPHDRAVFDSLLASADVVIDGYRPGSLDRLGYGASALAALAQRRGRGFVYVAEDCFGGTGVGGPGAEWSSRPGWQQIADCVTGAAWEQGRFMGLDEPVVPPFPMSDYGTGVLGCVAALTGLYRRATEGGSWVCRTSLVQYNIFLLSLGLLPRNVQEMLVKRHSSSFFDLRHNDSVDEVGKRALQSVKALHPELFSEELMQSAWSEGYAAEVRWPREALEIEGLSIGYLRPTRPNGFDAATWDGWEEDRNILSGGRKDW</sequence>
<dbReference type="InterPro" id="IPR003673">
    <property type="entry name" value="CoA-Trfase_fam_III"/>
</dbReference>
<dbReference type="EMBL" id="NLAX01000008">
    <property type="protein sequence ID" value="PKS10252.1"/>
    <property type="molecule type" value="Genomic_DNA"/>
</dbReference>
<dbReference type="AlphaFoldDB" id="A0A2N3ND21"/>
<dbReference type="STRING" id="41688.A0A2N3ND21"/>
<organism evidence="2 3">
    <name type="scientific">Lomentospora prolificans</name>
    <dbReference type="NCBI Taxonomy" id="41688"/>
    <lineage>
        <taxon>Eukaryota</taxon>
        <taxon>Fungi</taxon>
        <taxon>Dikarya</taxon>
        <taxon>Ascomycota</taxon>
        <taxon>Pezizomycotina</taxon>
        <taxon>Sordariomycetes</taxon>
        <taxon>Hypocreomycetidae</taxon>
        <taxon>Microascales</taxon>
        <taxon>Microascaceae</taxon>
        <taxon>Lomentospora</taxon>
    </lineage>
</organism>
<evidence type="ECO:0000256" key="1">
    <source>
        <dbReference type="ARBA" id="ARBA00008383"/>
    </source>
</evidence>
<dbReference type="Proteomes" id="UP000233524">
    <property type="component" value="Unassembled WGS sequence"/>
</dbReference>
<accession>A0A2N3ND21</accession>
<dbReference type="InterPro" id="IPR023606">
    <property type="entry name" value="CoA-Trfase_III_dom_1_sf"/>
</dbReference>
<dbReference type="OrthoDB" id="2308815at2759"/>
<dbReference type="Gene3D" id="3.40.50.10540">
    <property type="entry name" value="Crotonobetainyl-coa:carnitine coa-transferase, domain 1"/>
    <property type="match status" value="1"/>
</dbReference>
<dbReference type="GO" id="GO:0003824">
    <property type="term" value="F:catalytic activity"/>
    <property type="evidence" value="ECO:0007669"/>
    <property type="project" value="InterPro"/>
</dbReference>
<dbReference type="SUPFAM" id="SSF89796">
    <property type="entry name" value="CoA-transferase family III (CaiB/BaiF)"/>
    <property type="match status" value="2"/>
</dbReference>
<gene>
    <name evidence="2" type="ORF">jhhlp_002002</name>
</gene>
<dbReference type="Pfam" id="PF02515">
    <property type="entry name" value="CoA_transf_3"/>
    <property type="match status" value="1"/>
</dbReference>
<proteinExistence type="inferred from homology"/>
<keyword evidence="3" id="KW-1185">Reference proteome</keyword>
<dbReference type="PANTHER" id="PTHR48229">
    <property type="entry name" value="CAIB/BAIF FAMILY ENZYME (AFU_ORTHOLOGUE AFUA_1G05360)-RELATED"/>
    <property type="match status" value="1"/>
</dbReference>
<name>A0A2N3ND21_9PEZI</name>
<comment type="similarity">
    <text evidence="1">Belongs to the CoA-transferase III family.</text>
</comment>
<dbReference type="InParanoid" id="A0A2N3ND21"/>
<evidence type="ECO:0000313" key="2">
    <source>
        <dbReference type="EMBL" id="PKS10252.1"/>
    </source>
</evidence>
<comment type="caution">
    <text evidence="2">The sequence shown here is derived from an EMBL/GenBank/DDBJ whole genome shotgun (WGS) entry which is preliminary data.</text>
</comment>
<dbReference type="VEuPathDB" id="FungiDB:jhhlp_002002"/>
<dbReference type="PANTHER" id="PTHR48229:SF1">
    <property type="entry name" value="ALPHA METHYLACYL-COA RACEMASE-RELATED"/>
    <property type="match status" value="1"/>
</dbReference>
<dbReference type="InterPro" id="IPR052985">
    <property type="entry name" value="CoA-trans_III_biosynth/detox"/>
</dbReference>
<reference evidence="2 3" key="1">
    <citation type="journal article" date="2017" name="G3 (Bethesda)">
        <title>First Draft Genome Sequence of the Pathogenic Fungus Lomentospora prolificans (Formerly Scedosporium prolificans).</title>
        <authorList>
            <person name="Luo R."/>
            <person name="Zimin A."/>
            <person name="Workman R."/>
            <person name="Fan Y."/>
            <person name="Pertea G."/>
            <person name="Grossman N."/>
            <person name="Wear M.P."/>
            <person name="Jia B."/>
            <person name="Miller H."/>
            <person name="Casadevall A."/>
            <person name="Timp W."/>
            <person name="Zhang S.X."/>
            <person name="Salzberg S.L."/>
        </authorList>
    </citation>
    <scope>NUCLEOTIDE SEQUENCE [LARGE SCALE GENOMIC DNA]</scope>
    <source>
        <strain evidence="2 3">JHH-5317</strain>
    </source>
</reference>
<evidence type="ECO:0000313" key="3">
    <source>
        <dbReference type="Proteomes" id="UP000233524"/>
    </source>
</evidence>